<evidence type="ECO:0000256" key="8">
    <source>
        <dbReference type="ARBA" id="ARBA00025699"/>
    </source>
</evidence>
<reference evidence="12 13" key="1">
    <citation type="submission" date="2017-07" db="EMBL/GenBank/DDBJ databases">
        <title>Leptospira spp. isolated from tropical soils.</title>
        <authorList>
            <person name="Thibeaux R."/>
            <person name="Iraola G."/>
            <person name="Ferres I."/>
            <person name="Bierque E."/>
            <person name="Girault D."/>
            <person name="Soupe-Gilbert M.-E."/>
            <person name="Picardeau M."/>
            <person name="Goarant C."/>
        </authorList>
    </citation>
    <scope>NUCLEOTIDE SEQUENCE [LARGE SCALE GENOMIC DNA]</scope>
    <source>
        <strain evidence="12 13">FH2-B-A1</strain>
    </source>
</reference>
<accession>A0A2N0ANK8</accession>
<comment type="similarity">
    <text evidence="2 10">Belongs to the RNA methyltransferase RsmE family.</text>
</comment>
<dbReference type="OrthoDB" id="344692at2"/>
<comment type="caution">
    <text evidence="12">The sequence shown here is derived from an EMBL/GenBank/DDBJ whole genome shotgun (WGS) entry which is preliminary data.</text>
</comment>
<proteinExistence type="inferred from homology"/>
<dbReference type="InterPro" id="IPR046886">
    <property type="entry name" value="RsmE_MTase_dom"/>
</dbReference>
<protein>
    <recommendedName>
        <fullName evidence="10">Ribosomal RNA small subunit methyltransferase E</fullName>
        <ecNumber evidence="10">2.1.1.193</ecNumber>
    </recommendedName>
</protein>
<keyword evidence="5 10" id="KW-0489">Methyltransferase</keyword>
<evidence type="ECO:0000313" key="13">
    <source>
        <dbReference type="Proteomes" id="UP000232145"/>
    </source>
</evidence>
<dbReference type="SUPFAM" id="SSF75217">
    <property type="entry name" value="alpha/beta knot"/>
    <property type="match status" value="1"/>
</dbReference>
<evidence type="ECO:0000256" key="7">
    <source>
        <dbReference type="ARBA" id="ARBA00022691"/>
    </source>
</evidence>
<organism evidence="12 13">
    <name type="scientific">Leptospira harrisiae</name>
    <dbReference type="NCBI Taxonomy" id="2023189"/>
    <lineage>
        <taxon>Bacteria</taxon>
        <taxon>Pseudomonadati</taxon>
        <taxon>Spirochaetota</taxon>
        <taxon>Spirochaetia</taxon>
        <taxon>Leptospirales</taxon>
        <taxon>Leptospiraceae</taxon>
        <taxon>Leptospira</taxon>
    </lineage>
</organism>
<dbReference type="InterPro" id="IPR029026">
    <property type="entry name" value="tRNA_m1G_MTases_N"/>
</dbReference>
<dbReference type="PIRSF" id="PIRSF015601">
    <property type="entry name" value="MTase_slr0722"/>
    <property type="match status" value="1"/>
</dbReference>
<dbReference type="Pfam" id="PF04452">
    <property type="entry name" value="Methyltrans_RNA"/>
    <property type="match status" value="1"/>
</dbReference>
<dbReference type="PANTHER" id="PTHR30027:SF3">
    <property type="entry name" value="16S RRNA (URACIL(1498)-N(3))-METHYLTRANSFERASE"/>
    <property type="match status" value="1"/>
</dbReference>
<keyword evidence="4 10" id="KW-0698">rRNA processing</keyword>
<comment type="subcellular location">
    <subcellularLocation>
        <location evidence="1 10">Cytoplasm</location>
    </subcellularLocation>
</comment>
<evidence type="ECO:0000256" key="5">
    <source>
        <dbReference type="ARBA" id="ARBA00022603"/>
    </source>
</evidence>
<keyword evidence="6 10" id="KW-0808">Transferase</keyword>
<dbReference type="GO" id="GO:0070042">
    <property type="term" value="F:rRNA (uridine-N3-)-methyltransferase activity"/>
    <property type="evidence" value="ECO:0007669"/>
    <property type="project" value="TreeGrafter"/>
</dbReference>
<dbReference type="PANTHER" id="PTHR30027">
    <property type="entry name" value="RIBOSOMAL RNA SMALL SUBUNIT METHYLTRANSFERASE E"/>
    <property type="match status" value="1"/>
</dbReference>
<keyword evidence="7 10" id="KW-0949">S-adenosyl-L-methionine</keyword>
<evidence type="ECO:0000256" key="6">
    <source>
        <dbReference type="ARBA" id="ARBA00022679"/>
    </source>
</evidence>
<evidence type="ECO:0000259" key="11">
    <source>
        <dbReference type="Pfam" id="PF04452"/>
    </source>
</evidence>
<evidence type="ECO:0000256" key="9">
    <source>
        <dbReference type="ARBA" id="ARBA00047944"/>
    </source>
</evidence>
<dbReference type="Gene3D" id="3.40.1280.10">
    <property type="match status" value="1"/>
</dbReference>
<keyword evidence="13" id="KW-1185">Reference proteome</keyword>
<dbReference type="RefSeq" id="WP_100742813.1">
    <property type="nucleotide sequence ID" value="NZ_NPDW01000001.1"/>
</dbReference>
<dbReference type="AlphaFoldDB" id="A0A2N0ANK8"/>
<dbReference type="InterPro" id="IPR029028">
    <property type="entry name" value="Alpha/beta_knot_MTases"/>
</dbReference>
<evidence type="ECO:0000256" key="2">
    <source>
        <dbReference type="ARBA" id="ARBA00005528"/>
    </source>
</evidence>
<comment type="function">
    <text evidence="8 10">Specifically methylates the N3 position of the uracil ring of uridine 1498 (m3U1498) in 16S rRNA. Acts on the fully assembled 30S ribosomal subunit.</text>
</comment>
<keyword evidence="3 10" id="KW-0963">Cytoplasm</keyword>
<dbReference type="EMBL" id="NPDX01000001">
    <property type="protein sequence ID" value="PJZ85904.1"/>
    <property type="molecule type" value="Genomic_DNA"/>
</dbReference>
<evidence type="ECO:0000256" key="3">
    <source>
        <dbReference type="ARBA" id="ARBA00022490"/>
    </source>
</evidence>
<evidence type="ECO:0000256" key="4">
    <source>
        <dbReference type="ARBA" id="ARBA00022552"/>
    </source>
</evidence>
<dbReference type="NCBIfam" id="TIGR00046">
    <property type="entry name" value="RsmE family RNA methyltransferase"/>
    <property type="match status" value="1"/>
</dbReference>
<gene>
    <name evidence="12" type="ORF">CH364_06875</name>
</gene>
<dbReference type="InterPro" id="IPR006700">
    <property type="entry name" value="RsmE"/>
</dbReference>
<dbReference type="GO" id="GO:0070475">
    <property type="term" value="P:rRNA base methylation"/>
    <property type="evidence" value="ECO:0007669"/>
    <property type="project" value="TreeGrafter"/>
</dbReference>
<comment type="catalytic activity">
    <reaction evidence="9 10">
        <text>uridine(1498) in 16S rRNA + S-adenosyl-L-methionine = N(3)-methyluridine(1498) in 16S rRNA + S-adenosyl-L-homocysteine + H(+)</text>
        <dbReference type="Rhea" id="RHEA:42920"/>
        <dbReference type="Rhea" id="RHEA-COMP:10283"/>
        <dbReference type="Rhea" id="RHEA-COMP:10284"/>
        <dbReference type="ChEBI" id="CHEBI:15378"/>
        <dbReference type="ChEBI" id="CHEBI:57856"/>
        <dbReference type="ChEBI" id="CHEBI:59789"/>
        <dbReference type="ChEBI" id="CHEBI:65315"/>
        <dbReference type="ChEBI" id="CHEBI:74502"/>
        <dbReference type="EC" id="2.1.1.193"/>
    </reaction>
</comment>
<name>A0A2N0ANK8_9LEPT</name>
<feature type="domain" description="Ribosomal RNA small subunit methyltransferase E methyltransferase" evidence="11">
    <location>
        <begin position="74"/>
        <end position="233"/>
    </location>
</feature>
<sequence length="240" mass="27636">MNWILIYQKELIHNHSVNLTGERHTHIRSILKKEKDETIQVVVPFSGNYLFKITSISESETRLEISNSIPDILKPLAIQTFFSLPRPQTGKKILHLSGAYGVTSVFFYATESKNKEYWTSPVYTKDSISYLETGLSQTGNNKLPNLHLSQSEPWKPFLKSWKGTVLILDREGEFFSNNAPEIQKSWDDLLFVFGPESGWKPGDILFFKECEFKLLSLGKINLRTEFAYSALLHQLFSIRN</sequence>
<dbReference type="Proteomes" id="UP000232145">
    <property type="component" value="Unassembled WGS sequence"/>
</dbReference>
<evidence type="ECO:0000313" key="12">
    <source>
        <dbReference type="EMBL" id="PJZ85904.1"/>
    </source>
</evidence>
<evidence type="ECO:0000256" key="10">
    <source>
        <dbReference type="PIRNR" id="PIRNR015601"/>
    </source>
</evidence>
<dbReference type="GO" id="GO:0005737">
    <property type="term" value="C:cytoplasm"/>
    <property type="evidence" value="ECO:0007669"/>
    <property type="project" value="UniProtKB-SubCell"/>
</dbReference>
<evidence type="ECO:0000256" key="1">
    <source>
        <dbReference type="ARBA" id="ARBA00004496"/>
    </source>
</evidence>
<dbReference type="EC" id="2.1.1.193" evidence="10"/>